<dbReference type="Pfam" id="PF14322">
    <property type="entry name" value="SusD-like_3"/>
    <property type="match status" value="1"/>
</dbReference>
<dbReference type="GO" id="GO:0009279">
    <property type="term" value="C:cell outer membrane"/>
    <property type="evidence" value="ECO:0007669"/>
    <property type="project" value="UniProtKB-SubCell"/>
</dbReference>
<dbReference type="RefSeq" id="WP_046145637.1">
    <property type="nucleotide sequence ID" value="NZ_KQ033912.1"/>
</dbReference>
<organism evidence="8 9">
    <name type="scientific">Parabacteroides goldsteinii DSM 19448 = WAL 12034</name>
    <dbReference type="NCBI Taxonomy" id="927665"/>
    <lineage>
        <taxon>Bacteria</taxon>
        <taxon>Pseudomonadati</taxon>
        <taxon>Bacteroidota</taxon>
        <taxon>Bacteroidia</taxon>
        <taxon>Bacteroidales</taxon>
        <taxon>Tannerellaceae</taxon>
        <taxon>Parabacteroides</taxon>
    </lineage>
</organism>
<dbReference type="PATRIC" id="fig|927665.4.peg.1375"/>
<evidence type="ECO:0000256" key="4">
    <source>
        <dbReference type="ARBA" id="ARBA00023136"/>
    </source>
</evidence>
<dbReference type="STRING" id="927665.HMPREF1535_01346"/>
<protein>
    <recommendedName>
        <fullName evidence="10">RagB/SusD domain-containing protein</fullName>
    </recommendedName>
</protein>
<proteinExistence type="inferred from homology"/>
<sequence length="645" mass="73716">MKFLNKITSIASACFLTLALTGCSDYLDVSDEVAENLTLDEVFDNPNYMRRWHGNLFNCISEYSSIGRNKTNNYPGAGAFSGVWVSMCGETTISAAGWGEMISGFTSANAPYQRWTPLYQYIRDAKIFLDRVNPKGGINDQFQLTEADVKRMKAEAKYLIAYSYFSLFEMYGPIPILDELADPEDKGLDYARSSVDETVEYIDNLLKEVIESGDLPETIIQNQSATGNDRYNLNEIVRPTMTVAKALRAKLWVYAASPLFNGGYKETLDIANTDGKKIFTPYDANKWVTAKSRLEDLLNNAEQNKHTLFTVYNTDGTINPDESVYQLFQNYNDEILWATGDNLWNGSTMEQNTNPRDCYTGWGYLGVSQNLVDAFFVKDGLTIDDPGSMYKEDGFTDVVNPCNENKRVDTNVFNMYANREPRFYAGVGYEGKSWHIQPVGRPDYTIGFAKGEGSDNSSADNPRTGYLPTKFKNRKILFTGNYLRAWARPSILFRLADFYLYYAEVCNEIDPNDPNIIKYLDLVRQRAGIPGYKELAASGKKNIIGNQELQRKMIQRERTVELFMEGQHYFDIRRWMICGEGEDADQSVLYSMNMNGYKDQPIGTNSSFFNRILLERRAWRRAMYLYPIPQDEIQKSRLLIQNPLW</sequence>
<dbReference type="PROSITE" id="PS51257">
    <property type="entry name" value="PROKAR_LIPOPROTEIN"/>
    <property type="match status" value="1"/>
</dbReference>
<comment type="subcellular location">
    <subcellularLocation>
        <location evidence="1">Cell outer membrane</location>
    </subcellularLocation>
</comment>
<comment type="caution">
    <text evidence="8">The sequence shown here is derived from an EMBL/GenBank/DDBJ whole genome shotgun (WGS) entry which is preliminary data.</text>
</comment>
<feature type="domain" description="SusD-like N-terminal" evidence="7">
    <location>
        <begin position="106"/>
        <end position="209"/>
    </location>
</feature>
<evidence type="ECO:0000256" key="1">
    <source>
        <dbReference type="ARBA" id="ARBA00004442"/>
    </source>
</evidence>
<name>A0A0F5JIY0_9BACT</name>
<accession>A0A0F5JIY0</accession>
<keyword evidence="5" id="KW-0998">Cell outer membrane</keyword>
<reference evidence="8 9" key="1">
    <citation type="submission" date="2013-04" db="EMBL/GenBank/DDBJ databases">
        <title>The Genome Sequence of Parabacteroides goldsteinii DSM 19448.</title>
        <authorList>
            <consortium name="The Broad Institute Genomics Platform"/>
            <person name="Earl A."/>
            <person name="Ward D."/>
            <person name="Feldgarden M."/>
            <person name="Gevers D."/>
            <person name="Martens E."/>
            <person name="Sakamoto M."/>
            <person name="Benno Y."/>
            <person name="Song Y."/>
            <person name="Liu C."/>
            <person name="Lee J."/>
            <person name="Bolanos M."/>
            <person name="Vaisanen M.L."/>
            <person name="Finegold S.M."/>
            <person name="Walker B."/>
            <person name="Young S."/>
            <person name="Zeng Q."/>
            <person name="Gargeya S."/>
            <person name="Fitzgerald M."/>
            <person name="Haas B."/>
            <person name="Abouelleil A."/>
            <person name="Allen A.W."/>
            <person name="Alvarado L."/>
            <person name="Arachchi H.M."/>
            <person name="Berlin A.M."/>
            <person name="Chapman S.B."/>
            <person name="Gainer-Dewar J."/>
            <person name="Goldberg J."/>
            <person name="Griggs A."/>
            <person name="Gujja S."/>
            <person name="Hansen M."/>
            <person name="Howarth C."/>
            <person name="Imamovic A."/>
            <person name="Ireland A."/>
            <person name="Larimer J."/>
            <person name="McCowan C."/>
            <person name="Murphy C."/>
            <person name="Pearson M."/>
            <person name="Poon T.W."/>
            <person name="Priest M."/>
            <person name="Roberts A."/>
            <person name="Saif S."/>
            <person name="Shea T."/>
            <person name="Sisk P."/>
            <person name="Sykes S."/>
            <person name="Wortman J."/>
            <person name="Nusbaum C."/>
            <person name="Birren B."/>
        </authorList>
    </citation>
    <scope>NUCLEOTIDE SEQUENCE [LARGE SCALE GENOMIC DNA]</scope>
    <source>
        <strain evidence="8 9">DSM 19448</strain>
    </source>
</reference>
<evidence type="ECO:0008006" key="10">
    <source>
        <dbReference type="Google" id="ProtNLM"/>
    </source>
</evidence>
<dbReference type="SUPFAM" id="SSF48452">
    <property type="entry name" value="TPR-like"/>
    <property type="match status" value="1"/>
</dbReference>
<dbReference type="InterPro" id="IPR033985">
    <property type="entry name" value="SusD-like_N"/>
</dbReference>
<evidence type="ECO:0000256" key="3">
    <source>
        <dbReference type="ARBA" id="ARBA00022729"/>
    </source>
</evidence>
<evidence type="ECO:0000313" key="9">
    <source>
        <dbReference type="Proteomes" id="UP000033047"/>
    </source>
</evidence>
<dbReference type="Gene3D" id="1.25.40.390">
    <property type="match status" value="1"/>
</dbReference>
<evidence type="ECO:0000259" key="7">
    <source>
        <dbReference type="Pfam" id="PF14322"/>
    </source>
</evidence>
<evidence type="ECO:0000256" key="2">
    <source>
        <dbReference type="ARBA" id="ARBA00006275"/>
    </source>
</evidence>
<gene>
    <name evidence="8" type="ORF">HMPREF1535_01346</name>
</gene>
<keyword evidence="3" id="KW-0732">Signal</keyword>
<dbReference type="AlphaFoldDB" id="A0A0F5JIY0"/>
<evidence type="ECO:0000259" key="6">
    <source>
        <dbReference type="Pfam" id="PF07980"/>
    </source>
</evidence>
<dbReference type="Pfam" id="PF07980">
    <property type="entry name" value="SusD_RagB"/>
    <property type="match status" value="1"/>
</dbReference>
<feature type="domain" description="RagB/SusD" evidence="6">
    <location>
        <begin position="334"/>
        <end position="645"/>
    </location>
</feature>
<keyword evidence="4" id="KW-0472">Membrane</keyword>
<dbReference type="Proteomes" id="UP000033047">
    <property type="component" value="Unassembled WGS sequence"/>
</dbReference>
<dbReference type="InterPro" id="IPR011990">
    <property type="entry name" value="TPR-like_helical_dom_sf"/>
</dbReference>
<evidence type="ECO:0000313" key="8">
    <source>
        <dbReference type="EMBL" id="KKB57525.1"/>
    </source>
</evidence>
<dbReference type="EMBL" id="AQHV01000009">
    <property type="protein sequence ID" value="KKB57525.1"/>
    <property type="molecule type" value="Genomic_DNA"/>
</dbReference>
<comment type="similarity">
    <text evidence="2">Belongs to the SusD family.</text>
</comment>
<dbReference type="HOGENOM" id="CLU_015553_0_3_10"/>
<evidence type="ECO:0000256" key="5">
    <source>
        <dbReference type="ARBA" id="ARBA00023237"/>
    </source>
</evidence>
<dbReference type="InterPro" id="IPR012944">
    <property type="entry name" value="SusD_RagB_dom"/>
</dbReference>